<dbReference type="EMBL" id="UZAI01008172">
    <property type="protein sequence ID" value="VDP01279.1"/>
    <property type="molecule type" value="Genomic_DNA"/>
</dbReference>
<evidence type="ECO:0000313" key="2">
    <source>
        <dbReference type="Proteomes" id="UP000277204"/>
    </source>
</evidence>
<protein>
    <submittedName>
        <fullName evidence="1">Uncharacterized protein</fullName>
    </submittedName>
</protein>
<dbReference type="Proteomes" id="UP000277204">
    <property type="component" value="Unassembled WGS sequence"/>
</dbReference>
<evidence type="ECO:0000313" key="1">
    <source>
        <dbReference type="EMBL" id="VDP01279.1"/>
    </source>
</evidence>
<gene>
    <name evidence="1" type="ORF">SMRZ_LOCUS12619</name>
</gene>
<accession>A0A183M994</accession>
<reference evidence="1 2" key="1">
    <citation type="submission" date="2018-11" db="EMBL/GenBank/DDBJ databases">
        <authorList>
            <consortium name="Pathogen Informatics"/>
        </authorList>
    </citation>
    <scope>NUCLEOTIDE SEQUENCE [LARGE SCALE GENOMIC DNA]</scope>
    <source>
        <strain evidence="1 2">Zambia</strain>
    </source>
</reference>
<name>A0A183M994_9TREM</name>
<proteinExistence type="predicted"/>
<dbReference type="AlphaFoldDB" id="A0A183M994"/>
<sequence length="142" mass="16653">MGLSNSLLITESKPTNRLSTPSPLQHNHQQVLTSDLNNNNNNNNNESNKKENSFITELIENNLTETKTTLPNDKLKPRISDQINDLLDDINFVSYLDRIYNPYIRSQYHDLIHLDYKPAYRQLFHETFNLLKNVRNIDNQIK</sequence>
<keyword evidence="2" id="KW-1185">Reference proteome</keyword>
<organism evidence="1 2">
    <name type="scientific">Schistosoma margrebowiei</name>
    <dbReference type="NCBI Taxonomy" id="48269"/>
    <lineage>
        <taxon>Eukaryota</taxon>
        <taxon>Metazoa</taxon>
        <taxon>Spiralia</taxon>
        <taxon>Lophotrochozoa</taxon>
        <taxon>Platyhelminthes</taxon>
        <taxon>Trematoda</taxon>
        <taxon>Digenea</taxon>
        <taxon>Strigeidida</taxon>
        <taxon>Schistosomatoidea</taxon>
        <taxon>Schistosomatidae</taxon>
        <taxon>Schistosoma</taxon>
    </lineage>
</organism>